<keyword evidence="2" id="KW-1185">Reference proteome</keyword>
<name>A0AAV4T324_CAEEX</name>
<gene>
    <name evidence="1" type="ORF">CEXT_238311</name>
</gene>
<dbReference type="Proteomes" id="UP001054945">
    <property type="component" value="Unassembled WGS sequence"/>
</dbReference>
<proteinExistence type="predicted"/>
<protein>
    <submittedName>
        <fullName evidence="1">Uncharacterized protein</fullName>
    </submittedName>
</protein>
<comment type="caution">
    <text evidence="1">The sequence shown here is derived from an EMBL/GenBank/DDBJ whole genome shotgun (WGS) entry which is preliminary data.</text>
</comment>
<evidence type="ECO:0000313" key="2">
    <source>
        <dbReference type="Proteomes" id="UP001054945"/>
    </source>
</evidence>
<organism evidence="1 2">
    <name type="scientific">Caerostris extrusa</name>
    <name type="common">Bark spider</name>
    <name type="synonym">Caerostris bankana</name>
    <dbReference type="NCBI Taxonomy" id="172846"/>
    <lineage>
        <taxon>Eukaryota</taxon>
        <taxon>Metazoa</taxon>
        <taxon>Ecdysozoa</taxon>
        <taxon>Arthropoda</taxon>
        <taxon>Chelicerata</taxon>
        <taxon>Arachnida</taxon>
        <taxon>Araneae</taxon>
        <taxon>Araneomorphae</taxon>
        <taxon>Entelegynae</taxon>
        <taxon>Araneoidea</taxon>
        <taxon>Araneidae</taxon>
        <taxon>Caerostris</taxon>
    </lineage>
</organism>
<dbReference type="AlphaFoldDB" id="A0AAV4T324"/>
<reference evidence="1 2" key="1">
    <citation type="submission" date="2021-06" db="EMBL/GenBank/DDBJ databases">
        <title>Caerostris extrusa draft genome.</title>
        <authorList>
            <person name="Kono N."/>
            <person name="Arakawa K."/>
        </authorList>
    </citation>
    <scope>NUCLEOTIDE SEQUENCE [LARGE SCALE GENOMIC DNA]</scope>
</reference>
<dbReference type="EMBL" id="BPLR01010625">
    <property type="protein sequence ID" value="GIY40525.1"/>
    <property type="molecule type" value="Genomic_DNA"/>
</dbReference>
<sequence>MFYFTFIPPTSHHTQDYVVRYQVQKTLGLHLSVIYLSQSQIRHWLSSWCHCCAALAQKIEIPHPRRGLRHYDPTARDFFDCLEHHCRKDLFSWTCHSQEIS</sequence>
<accession>A0AAV4T324</accession>
<evidence type="ECO:0000313" key="1">
    <source>
        <dbReference type="EMBL" id="GIY40525.1"/>
    </source>
</evidence>